<feature type="domain" description="CUB" evidence="6">
    <location>
        <begin position="480"/>
        <end position="570"/>
    </location>
</feature>
<evidence type="ECO:0000256" key="2">
    <source>
        <dbReference type="ARBA" id="ARBA00023157"/>
    </source>
</evidence>
<feature type="region of interest" description="Disordered" evidence="5">
    <location>
        <begin position="325"/>
        <end position="357"/>
    </location>
</feature>
<reference evidence="8" key="2">
    <citation type="submission" date="2020-06" db="EMBL/GenBank/DDBJ databases">
        <authorList>
            <person name="Sheffer M."/>
        </authorList>
    </citation>
    <scope>NUCLEOTIDE SEQUENCE</scope>
</reference>
<evidence type="ECO:0000256" key="1">
    <source>
        <dbReference type="ARBA" id="ARBA00022884"/>
    </source>
</evidence>
<feature type="compositionally biased region" description="Acidic residues" evidence="5">
    <location>
        <begin position="949"/>
        <end position="968"/>
    </location>
</feature>
<dbReference type="InterPro" id="IPR034257">
    <property type="entry name" value="Acinus_RRM"/>
</dbReference>
<dbReference type="PANTHER" id="PTHR46589">
    <property type="entry name" value="APOPTOTIC CHROMATIN CONDENSATION INDUCER IN THE NUCLEUS"/>
    <property type="match status" value="1"/>
</dbReference>
<feature type="compositionally biased region" description="Basic and acidic residues" evidence="5">
    <location>
        <begin position="1822"/>
        <end position="1838"/>
    </location>
</feature>
<feature type="region of interest" description="Disordered" evidence="5">
    <location>
        <begin position="2263"/>
        <end position="2373"/>
    </location>
</feature>
<feature type="compositionally biased region" description="Basic and acidic residues" evidence="5">
    <location>
        <begin position="1437"/>
        <end position="1457"/>
    </location>
</feature>
<feature type="domain" description="CUB" evidence="6">
    <location>
        <begin position="621"/>
        <end position="733"/>
    </location>
</feature>
<evidence type="ECO:0000313" key="8">
    <source>
        <dbReference type="EMBL" id="KAF8793802.1"/>
    </source>
</evidence>
<feature type="region of interest" description="Disordered" evidence="5">
    <location>
        <begin position="2035"/>
        <end position="2107"/>
    </location>
</feature>
<feature type="compositionally biased region" description="Basic and acidic residues" evidence="5">
    <location>
        <begin position="934"/>
        <end position="948"/>
    </location>
</feature>
<feature type="compositionally biased region" description="Basic and acidic residues" evidence="5">
    <location>
        <begin position="1954"/>
        <end position="1978"/>
    </location>
</feature>
<feature type="region of interest" description="Disordered" evidence="5">
    <location>
        <begin position="1363"/>
        <end position="1387"/>
    </location>
</feature>
<dbReference type="Gene3D" id="2.60.120.290">
    <property type="entry name" value="Spermadhesin, CUB domain"/>
    <property type="match status" value="3"/>
</dbReference>
<feature type="compositionally biased region" description="Polar residues" evidence="5">
    <location>
        <begin position="1143"/>
        <end position="1152"/>
    </location>
</feature>
<feature type="compositionally biased region" description="Basic and acidic residues" evidence="5">
    <location>
        <begin position="1746"/>
        <end position="1761"/>
    </location>
</feature>
<dbReference type="CDD" id="cd12432">
    <property type="entry name" value="RRM_ACINU"/>
    <property type="match status" value="1"/>
</dbReference>
<feature type="compositionally biased region" description="Basic and acidic residues" evidence="5">
    <location>
        <begin position="331"/>
        <end position="350"/>
    </location>
</feature>
<dbReference type="InterPro" id="IPR035914">
    <property type="entry name" value="Sperma_CUB_dom_sf"/>
</dbReference>
<feature type="compositionally biased region" description="Polar residues" evidence="5">
    <location>
        <begin position="1092"/>
        <end position="1107"/>
    </location>
</feature>
<feature type="compositionally biased region" description="Low complexity" evidence="5">
    <location>
        <begin position="1886"/>
        <end position="1897"/>
    </location>
</feature>
<dbReference type="GO" id="GO:0071011">
    <property type="term" value="C:precatalytic spliceosome"/>
    <property type="evidence" value="ECO:0007669"/>
    <property type="project" value="TreeGrafter"/>
</dbReference>
<dbReference type="SUPFAM" id="SSF54928">
    <property type="entry name" value="RNA-binding domain, RBD"/>
    <property type="match status" value="1"/>
</dbReference>
<dbReference type="Pfam" id="PF00076">
    <property type="entry name" value="RRM_1"/>
    <property type="match status" value="1"/>
</dbReference>
<keyword evidence="9" id="KW-1185">Reference proteome</keyword>
<feature type="compositionally biased region" description="Basic and acidic residues" evidence="5">
    <location>
        <begin position="1543"/>
        <end position="1568"/>
    </location>
</feature>
<feature type="compositionally biased region" description="Basic and acidic residues" evidence="5">
    <location>
        <begin position="2400"/>
        <end position="2420"/>
    </location>
</feature>
<dbReference type="EMBL" id="JABXBU010000002">
    <property type="protein sequence ID" value="KAF8793802.1"/>
    <property type="molecule type" value="Genomic_DNA"/>
</dbReference>
<dbReference type="PROSITE" id="PS01180">
    <property type="entry name" value="CUB"/>
    <property type="match status" value="3"/>
</dbReference>
<feature type="region of interest" description="Disordered" evidence="5">
    <location>
        <begin position="1401"/>
        <end position="1992"/>
    </location>
</feature>
<feature type="domain" description="CUB" evidence="6">
    <location>
        <begin position="361"/>
        <end position="476"/>
    </location>
</feature>
<feature type="compositionally biased region" description="Basic and acidic residues" evidence="5">
    <location>
        <begin position="1847"/>
        <end position="1866"/>
    </location>
</feature>
<evidence type="ECO:0000313" key="9">
    <source>
        <dbReference type="Proteomes" id="UP000807504"/>
    </source>
</evidence>
<dbReference type="PANTHER" id="PTHR46589:SF1">
    <property type="entry name" value="APOPTOTIC CHROMATIN CONDENSATION INDUCER IN THE NUCLEUS"/>
    <property type="match status" value="1"/>
</dbReference>
<protein>
    <submittedName>
        <fullName evidence="8">Apoptotic chromatin condensation inducer in the like protein</fullName>
    </submittedName>
</protein>
<dbReference type="GO" id="GO:0061574">
    <property type="term" value="C:ASAP complex"/>
    <property type="evidence" value="ECO:0007669"/>
    <property type="project" value="TreeGrafter"/>
</dbReference>
<feature type="compositionally biased region" description="Basic and acidic residues" evidence="5">
    <location>
        <begin position="1044"/>
        <end position="1061"/>
    </location>
</feature>
<keyword evidence="2 3" id="KW-1015">Disulfide bond</keyword>
<feature type="compositionally biased region" description="Low complexity" evidence="5">
    <location>
        <begin position="2440"/>
        <end position="2449"/>
    </location>
</feature>
<evidence type="ECO:0000256" key="5">
    <source>
        <dbReference type="SAM" id="MobiDB-lite"/>
    </source>
</evidence>
<feature type="compositionally biased region" description="Polar residues" evidence="5">
    <location>
        <begin position="1624"/>
        <end position="1637"/>
    </location>
</feature>
<evidence type="ECO:0000259" key="6">
    <source>
        <dbReference type="PROSITE" id="PS01180"/>
    </source>
</evidence>
<dbReference type="InterPro" id="IPR032552">
    <property type="entry name" value="RSB_motif"/>
</dbReference>
<feature type="compositionally biased region" description="Basic residues" evidence="5">
    <location>
        <begin position="1603"/>
        <end position="1614"/>
    </location>
</feature>
<feature type="compositionally biased region" description="Basic and acidic residues" evidence="5">
    <location>
        <begin position="1580"/>
        <end position="1602"/>
    </location>
</feature>
<dbReference type="InterPro" id="IPR052793">
    <property type="entry name" value="EJC-associated_protein"/>
</dbReference>
<feature type="compositionally biased region" description="Basic and acidic residues" evidence="5">
    <location>
        <begin position="1718"/>
        <end position="1735"/>
    </location>
</feature>
<evidence type="ECO:0000259" key="7">
    <source>
        <dbReference type="PROSITE" id="PS50102"/>
    </source>
</evidence>
<feature type="compositionally biased region" description="Low complexity" evidence="5">
    <location>
        <begin position="1409"/>
        <end position="1426"/>
    </location>
</feature>
<feature type="compositionally biased region" description="Basic and acidic residues" evidence="5">
    <location>
        <begin position="1490"/>
        <end position="1512"/>
    </location>
</feature>
<dbReference type="Pfam" id="PF00431">
    <property type="entry name" value="CUB"/>
    <property type="match status" value="3"/>
</dbReference>
<feature type="compositionally biased region" description="Basic and acidic residues" evidence="5">
    <location>
        <begin position="1695"/>
        <end position="1707"/>
    </location>
</feature>
<dbReference type="InterPro" id="IPR000859">
    <property type="entry name" value="CUB_dom"/>
</dbReference>
<feature type="compositionally biased region" description="Basic and acidic residues" evidence="5">
    <location>
        <begin position="2297"/>
        <end position="2372"/>
    </location>
</feature>
<dbReference type="GO" id="GO:0008380">
    <property type="term" value="P:RNA splicing"/>
    <property type="evidence" value="ECO:0007669"/>
    <property type="project" value="TreeGrafter"/>
</dbReference>
<accession>A0A8T0FT33</accession>
<feature type="compositionally biased region" description="Basic residues" evidence="5">
    <location>
        <begin position="1638"/>
        <end position="1653"/>
    </location>
</feature>
<evidence type="ECO:0000256" key="3">
    <source>
        <dbReference type="PROSITE-ProRule" id="PRU00059"/>
    </source>
</evidence>
<comment type="caution">
    <text evidence="8">The sequence shown here is derived from an EMBL/GenBank/DDBJ whole genome shotgun (WGS) entry which is preliminary data.</text>
</comment>
<keyword evidence="1 4" id="KW-0694">RNA-binding</keyword>
<dbReference type="Proteomes" id="UP000807504">
    <property type="component" value="Unassembled WGS sequence"/>
</dbReference>
<feature type="compositionally biased region" description="Basic and acidic residues" evidence="5">
    <location>
        <begin position="978"/>
        <end position="991"/>
    </location>
</feature>
<evidence type="ECO:0000256" key="4">
    <source>
        <dbReference type="PROSITE-ProRule" id="PRU00176"/>
    </source>
</evidence>
<gene>
    <name evidence="8" type="ORF">HNY73_001841</name>
</gene>
<dbReference type="Pfam" id="PF16294">
    <property type="entry name" value="RSB_motif"/>
    <property type="match status" value="1"/>
</dbReference>
<dbReference type="PROSITE" id="PS50102">
    <property type="entry name" value="RRM"/>
    <property type="match status" value="1"/>
</dbReference>
<dbReference type="SUPFAM" id="SSF49854">
    <property type="entry name" value="Spermadhesin, CUB domain"/>
    <property type="match status" value="3"/>
</dbReference>
<dbReference type="GO" id="GO:0003723">
    <property type="term" value="F:RNA binding"/>
    <property type="evidence" value="ECO:0007669"/>
    <property type="project" value="UniProtKB-UniRule"/>
</dbReference>
<feature type="compositionally biased region" description="Polar residues" evidence="5">
    <location>
        <begin position="1197"/>
        <end position="1210"/>
    </location>
</feature>
<feature type="region of interest" description="Disordered" evidence="5">
    <location>
        <begin position="934"/>
        <end position="1243"/>
    </location>
</feature>
<feature type="compositionally biased region" description="Polar residues" evidence="5">
    <location>
        <begin position="1794"/>
        <end position="1803"/>
    </location>
</feature>
<dbReference type="InterPro" id="IPR012677">
    <property type="entry name" value="Nucleotide-bd_a/b_plait_sf"/>
</dbReference>
<feature type="disulfide bond" evidence="3">
    <location>
        <begin position="418"/>
        <end position="435"/>
    </location>
</feature>
<organism evidence="8 9">
    <name type="scientific">Argiope bruennichi</name>
    <name type="common">Wasp spider</name>
    <name type="synonym">Aranea bruennichi</name>
    <dbReference type="NCBI Taxonomy" id="94029"/>
    <lineage>
        <taxon>Eukaryota</taxon>
        <taxon>Metazoa</taxon>
        <taxon>Ecdysozoa</taxon>
        <taxon>Arthropoda</taxon>
        <taxon>Chelicerata</taxon>
        <taxon>Arachnida</taxon>
        <taxon>Araneae</taxon>
        <taxon>Araneomorphae</taxon>
        <taxon>Entelegynae</taxon>
        <taxon>Araneoidea</taxon>
        <taxon>Araneidae</taxon>
        <taxon>Argiope</taxon>
    </lineage>
</organism>
<sequence>MQEFNEKRREPGLVLTVHASNVLPNVHKDGIQVEPGFNYDFAVQEMCTVRCSQYFQLSNCGFVTDKFSMFYSSLPWDPDDETNQEFFSYLGGYSGVWLDFSLLDARFLGNYSCNHQIRPYQYQRANSHRNASKQPFYTRNSKKIFEDIIVRNSWRKQSICIKDFSAEDPLVYCVNSCLSGLLTRHTSSFVCPERSLQLPQIEVENDGLAEFPAITLCNTNRFRKSEYCKYKAEECAANPYNLLCTVGCSQYYQNLKCKFVTQNLSLFYKELPYDPEKITEDDGAVQLFGWIQWSMAGIFSAHSVRTYGDSLLHCKIRISEASESGAAQKSVQRDHQHQESLQTFHEEKTHAPTTETNPKVCKQTVSEQYGLIHSPNFPDKYPRYSRCQYLVEKYSPDACDVKLTIHSFEVTRMAFTNCSEDFLEIQDGTKKYRICGDLPRGTKKFVSFPPDSDKLEFNFRSTFHQKKGFEIQVKQLPFSCRKKVTTTPATTRAIASCARTVTGRQGSLRFPDGEDGPADGCVYTIRRSEPRACLLQLDFTTFEVTQSSGCSQDHLLLPDGQKLCGVLGGNRKYIQFPSSTDELVITSVGSNNTFNIQVTQLPGPCDLSTVSNFTERTLHQCDQTFRSPTATLISPGYPNSFGPNYRCVYTVYRPDISVCSLELEFEEFDLGKHNPASCDHGAYLELPGRNRLCHDIEGKMIVHVPEFKDPVVFEFVSDSLTSGKGFRIQLQHLHNTCTGFGSHIPKSLPRCYQEVSYYTGWFSPSPLVATCELLVRRADPTVCKVMLQVTARNFISVPCSYNYIELPDGIRMCIAVTERREAEFEEGYNFMILNYVNWHNPEFNLIVDQIPNSCRTQRTDLMTSPSTGWTWKQLEFEKLCGERKSAADCDLKLDLDADTEQNEFVQQYLAQQQKIYAEQKEAKRRIELEETLKSTEEKEICDSTKSDEDATVDDDDDQTEPDEPEEEDSRTAVTRNKMGREARTDNVKPEVEIASSEVQDDVDQSTSEPAKIKTENSEVQDDSELQTSKIERENSEVQDDSELETSKIETKNSEIRDDSEPKTSVPSQVEREIQNDSDQNISEFLKVEAESTEFQINTDLKISQPSKPSKVEVASSDDVDEETSQPSKVEVRLCSDDVDEETTQPTGRSSSHSSDDVDQETSQPSKVEVRLCSDDVDEETTQPSKVEVASSDDVDQETTQPSKVEVASSNDVDEETTQPSKVEVASSDDVDKETTNLQSSEVRYAADGVVYEGKSTQPSKAEVANSNVQYDTNVLETSQASNTIPFSEEELVTDIPTINKEDSQNQITSSNHVLVDSSIEISKNLEAIDNIANQKTSSEITENACISSSIENTQNASHLDELSVETHTDSREIVSPESIPLPEMEPATQFSTVPYSLMDIQLPESPGNVKSKSTSDSVESESVNNTEETHSNGIDPADIKRSKKSIEKKDSKEDPSEKLCNPDNDSNERSDELNSQTKNPKFLILRSKAHVSDRKTRRSKVDMPTRRDSRSKSRERKRSRWSSGDSPPRRHSRSKSKERAHKLKEDSRSYRDSRSRSKERILKTEKYGKKIQVSRKVSRNRRDSRSLSKENDRKTRKSSIESKRRRATHSRKKSQSRDSENDKNSSSVLLNRSPSQSSKRKRHSARQKNRRRNRDSSEGTQSSRSRSPVKKKLIDRSDDHSESSVTGKYGRRKSKESDQNSRSRSRDSSPIQKKSKNKSAEKSDKQKEASHKDEVLDLGISSKSSVGDDFKIERKTKKDLNESLTFSKDATEKLREHKHKSSEDEGSENRSRESSPVNITSKNKSLEQDVDSTNLVKTSRAKRSESSDGSRSRSRERSPPQNKLKHKSESHIDTKETRMSVEESKSPKSRSISREQSPSEHKPNESTSDSVISSKTSGQEKEPESGSSDDNQITRSKSQESSPVRIAKESTDESSVDSAALTKRVRQESQSSVDVRDSRSRSREKSPDLKRSKIRSDETNIDSLDTAKYETEPAKTIVSESDIPGAVKKGNITIVKKEPIKQKLKIKRDNVVISSKNKKEEIESKSEKSVVIESGEENQKEPSSAPVRIQYVSRKITLSSRSQSVTSDDEPKGKRSKWGNLASSQKTPTINISTDSLKNWFPDFKLLKDPTPEEPASLAKEESDMEIAVNKPEEDTKQVSNMKRFQEPQQEEQMEVDQVETGPVSRILFIQNLVRPFTLNQLKELLRETGNFIEEDFWIDKIKSKCFVTYETEEEAIKTRNHLNGTRWPSSNPKILSVEFSNEEELTLHRNGNDTPKPVLQPVPEPNEESRASYSADEFRKKDHDQDRRRDRSKQQPVREWDKDKITQESPDRERSGKDVDKSKHLDKKEKKDSKRRANDDTPAKLLDDLFQKTKASPCIYWLPLTDEQVQERMEGRRLRQLEREKRIQQREQEDAENKSKRPRSRNRTREAETRRSSTRSRSPVTRRR</sequence>
<feature type="compositionally biased region" description="Basic residues" evidence="5">
    <location>
        <begin position="1529"/>
        <end position="1542"/>
    </location>
</feature>
<dbReference type="InterPro" id="IPR035979">
    <property type="entry name" value="RBD_domain_sf"/>
</dbReference>
<feature type="region of interest" description="Disordered" evidence="5">
    <location>
        <begin position="2400"/>
        <end position="2449"/>
    </location>
</feature>
<feature type="compositionally biased region" description="Basic and acidic residues" evidence="5">
    <location>
        <begin position="1769"/>
        <end position="1793"/>
    </location>
</feature>
<feature type="domain" description="RRM" evidence="7">
    <location>
        <begin position="2186"/>
        <end position="2263"/>
    </location>
</feature>
<feature type="compositionally biased region" description="Basic and acidic residues" evidence="5">
    <location>
        <begin position="2037"/>
        <end position="2050"/>
    </location>
</feature>
<dbReference type="CDD" id="cd00041">
    <property type="entry name" value="CUB"/>
    <property type="match status" value="2"/>
</dbReference>
<dbReference type="SMART" id="SM00042">
    <property type="entry name" value="CUB"/>
    <property type="match status" value="3"/>
</dbReference>
<feature type="compositionally biased region" description="Polar residues" evidence="5">
    <location>
        <begin position="2076"/>
        <end position="2086"/>
    </location>
</feature>
<feature type="compositionally biased region" description="Polar residues" evidence="5">
    <location>
        <begin position="1905"/>
        <end position="1922"/>
    </location>
</feature>
<dbReference type="Gene3D" id="3.30.70.330">
    <property type="match status" value="1"/>
</dbReference>
<proteinExistence type="predicted"/>
<dbReference type="InterPro" id="IPR000504">
    <property type="entry name" value="RRM_dom"/>
</dbReference>
<comment type="caution">
    <text evidence="3">Lacks conserved residue(s) required for the propagation of feature annotation.</text>
</comment>
<feature type="compositionally biased region" description="Basic and acidic residues" evidence="5">
    <location>
        <begin position="1363"/>
        <end position="1374"/>
    </location>
</feature>
<reference evidence="8" key="1">
    <citation type="journal article" date="2020" name="bioRxiv">
        <title>Chromosome-level reference genome of the European wasp spider Argiope bruennichi: a resource for studies on range expansion and evolutionary adaptation.</title>
        <authorList>
            <person name="Sheffer M.M."/>
            <person name="Hoppe A."/>
            <person name="Krehenwinkel H."/>
            <person name="Uhl G."/>
            <person name="Kuss A.W."/>
            <person name="Jensen L."/>
            <person name="Jensen C."/>
            <person name="Gillespie R.G."/>
            <person name="Hoff K.J."/>
            <person name="Prost S."/>
        </authorList>
    </citation>
    <scope>NUCLEOTIDE SEQUENCE</scope>
</reference>
<name>A0A8T0FT33_ARGBR</name>
<feature type="compositionally biased region" description="Basic and acidic residues" evidence="5">
    <location>
        <begin position="1672"/>
        <end position="1682"/>
    </location>
</feature>